<dbReference type="InterPro" id="IPR043724">
    <property type="entry name" value="DUF5666"/>
</dbReference>
<dbReference type="AlphaFoldDB" id="A0A6N7Z6F3"/>
<protein>
    <recommendedName>
        <fullName evidence="2">DUF5666 domain-containing protein</fullName>
    </recommendedName>
</protein>
<dbReference type="EMBL" id="WMBA01000032">
    <property type="protein sequence ID" value="MTD56330.1"/>
    <property type="molecule type" value="Genomic_DNA"/>
</dbReference>
<reference evidence="3 4" key="1">
    <citation type="submission" date="2019-11" db="EMBL/GenBank/DDBJ databases">
        <title>Draft genome of Amycolatopsis RM579.</title>
        <authorList>
            <person name="Duangmal K."/>
            <person name="Mingma R."/>
        </authorList>
    </citation>
    <scope>NUCLEOTIDE SEQUENCE [LARGE SCALE GENOMIC DNA]</scope>
    <source>
        <strain evidence="3 4">RM579</strain>
    </source>
</reference>
<keyword evidence="4" id="KW-1185">Reference proteome</keyword>
<dbReference type="RefSeq" id="WP_154758480.1">
    <property type="nucleotide sequence ID" value="NZ_WMBA01000032.1"/>
</dbReference>
<feature type="region of interest" description="Disordered" evidence="1">
    <location>
        <begin position="217"/>
        <end position="239"/>
    </location>
</feature>
<organism evidence="3 4">
    <name type="scientific">Amycolatopsis pithecellobii</name>
    <dbReference type="NCBI Taxonomy" id="664692"/>
    <lineage>
        <taxon>Bacteria</taxon>
        <taxon>Bacillati</taxon>
        <taxon>Actinomycetota</taxon>
        <taxon>Actinomycetes</taxon>
        <taxon>Pseudonocardiales</taxon>
        <taxon>Pseudonocardiaceae</taxon>
        <taxon>Amycolatopsis</taxon>
    </lineage>
</organism>
<name>A0A6N7Z6F3_9PSEU</name>
<accession>A0A6N7Z6F3</accession>
<proteinExistence type="predicted"/>
<evidence type="ECO:0000313" key="3">
    <source>
        <dbReference type="EMBL" id="MTD56330.1"/>
    </source>
</evidence>
<dbReference type="Pfam" id="PF18914">
    <property type="entry name" value="DUF5666"/>
    <property type="match status" value="2"/>
</dbReference>
<dbReference type="OrthoDB" id="3629685at2"/>
<feature type="domain" description="DUF5666" evidence="2">
    <location>
        <begin position="40"/>
        <end position="92"/>
    </location>
</feature>
<gene>
    <name evidence="3" type="ORF">GKO32_20455</name>
</gene>
<sequence>MVGGLLGLTLAACGSSSTPPAEPAAASAPPGAARGPAASGTIAAVAGSSIEVQNPANGQVTVNFSSSTTFTDRVPAALSDVTAGSCVVVSGTGTPVVAKTVQISTADNDTCGTGGPGMRPQNGSSRPSRPSGAPRPSGMNARGAFGKVTAVTGGGFTVSQDNRQTGAATSVEVTVDSATTYTKSESATPNALKVGECAVATGTADDTGAVTARMISLSQPDPGGCQTFGTRQPNGGGNG</sequence>
<feature type="domain" description="DUF5666" evidence="2">
    <location>
        <begin position="146"/>
        <end position="215"/>
    </location>
</feature>
<evidence type="ECO:0000256" key="1">
    <source>
        <dbReference type="SAM" id="MobiDB-lite"/>
    </source>
</evidence>
<evidence type="ECO:0000259" key="2">
    <source>
        <dbReference type="Pfam" id="PF18914"/>
    </source>
</evidence>
<feature type="region of interest" description="Disordered" evidence="1">
    <location>
        <begin position="16"/>
        <end position="37"/>
    </location>
</feature>
<feature type="region of interest" description="Disordered" evidence="1">
    <location>
        <begin position="106"/>
        <end position="143"/>
    </location>
</feature>
<dbReference type="Proteomes" id="UP000440096">
    <property type="component" value="Unassembled WGS sequence"/>
</dbReference>
<evidence type="ECO:0000313" key="4">
    <source>
        <dbReference type="Proteomes" id="UP000440096"/>
    </source>
</evidence>
<comment type="caution">
    <text evidence="3">The sequence shown here is derived from an EMBL/GenBank/DDBJ whole genome shotgun (WGS) entry which is preliminary data.</text>
</comment>
<feature type="compositionally biased region" description="Low complexity" evidence="1">
    <location>
        <begin position="123"/>
        <end position="138"/>
    </location>
</feature>